<evidence type="ECO:0000313" key="1">
    <source>
        <dbReference type="EMBL" id="KKA29338.1"/>
    </source>
</evidence>
<feature type="non-terminal residue" evidence="1">
    <location>
        <position position="1"/>
    </location>
</feature>
<protein>
    <submittedName>
        <fullName evidence="1">Uncharacterized protein</fullName>
    </submittedName>
</protein>
<sequence length="255" mass="28155">PNDVFTICSIVCELQAALRIVDETYKSPNARSNGDDNNYTLARIGRRNVFILCVKECSTSLAATATEKVKLTFPNVELFLLAGIAAGVPSETHDIRLADIVVSPGVIKYDFGKMESDGFVRTGALNKPHEALLNVVDTLKAPFKSINKASPTDDTGGSSNPVNRPPCESTNSLIHYDTIASGDIVVKNKTFCGKVLKKDNILCFEMEAAGFMESCQSRHSRYLRLRQIIQEQELATVYCIRRCRICQSYSSCLFK</sequence>
<dbReference type="OrthoDB" id="1577640at2759"/>
<feature type="non-terminal residue" evidence="1">
    <location>
        <position position="255"/>
    </location>
</feature>
<dbReference type="InterPro" id="IPR053137">
    <property type="entry name" value="NLR-like"/>
</dbReference>
<proteinExistence type="predicted"/>
<gene>
    <name evidence="1" type="ORF">TD95_001949</name>
</gene>
<keyword evidence="2" id="KW-1185">Reference proteome</keyword>
<evidence type="ECO:0000313" key="2">
    <source>
        <dbReference type="Proteomes" id="UP000033483"/>
    </source>
</evidence>
<dbReference type="AlphaFoldDB" id="A0A0F4ZHI2"/>
<dbReference type="GO" id="GO:0009116">
    <property type="term" value="P:nucleoside metabolic process"/>
    <property type="evidence" value="ECO:0007669"/>
    <property type="project" value="InterPro"/>
</dbReference>
<dbReference type="GO" id="GO:0003824">
    <property type="term" value="F:catalytic activity"/>
    <property type="evidence" value="ECO:0007669"/>
    <property type="project" value="InterPro"/>
</dbReference>
<dbReference type="EMBL" id="LAEV01000882">
    <property type="protein sequence ID" value="KKA29338.1"/>
    <property type="molecule type" value="Genomic_DNA"/>
</dbReference>
<dbReference type="InterPro" id="IPR035994">
    <property type="entry name" value="Nucleoside_phosphorylase_sf"/>
</dbReference>
<dbReference type="PANTHER" id="PTHR46082:SF6">
    <property type="entry name" value="AAA+ ATPASE DOMAIN-CONTAINING PROTEIN-RELATED"/>
    <property type="match status" value="1"/>
</dbReference>
<dbReference type="PANTHER" id="PTHR46082">
    <property type="entry name" value="ATP/GTP-BINDING PROTEIN-RELATED"/>
    <property type="match status" value="1"/>
</dbReference>
<name>A0A0F4ZHI2_9PEZI</name>
<dbReference type="Gene3D" id="3.40.50.1580">
    <property type="entry name" value="Nucleoside phosphorylase domain"/>
    <property type="match status" value="1"/>
</dbReference>
<organism evidence="1 2">
    <name type="scientific">Thielaviopsis punctulata</name>
    <dbReference type="NCBI Taxonomy" id="72032"/>
    <lineage>
        <taxon>Eukaryota</taxon>
        <taxon>Fungi</taxon>
        <taxon>Dikarya</taxon>
        <taxon>Ascomycota</taxon>
        <taxon>Pezizomycotina</taxon>
        <taxon>Sordariomycetes</taxon>
        <taxon>Hypocreomycetidae</taxon>
        <taxon>Microascales</taxon>
        <taxon>Ceratocystidaceae</taxon>
        <taxon>Thielaviopsis</taxon>
    </lineage>
</organism>
<dbReference type="Proteomes" id="UP000033483">
    <property type="component" value="Unassembled WGS sequence"/>
</dbReference>
<reference evidence="1 2" key="1">
    <citation type="submission" date="2015-03" db="EMBL/GenBank/DDBJ databases">
        <authorList>
            <person name="Radwan O."/>
            <person name="Al-Naeli F.A."/>
            <person name="Rendon G.A."/>
            <person name="Fields C."/>
        </authorList>
    </citation>
    <scope>NUCLEOTIDE SEQUENCE [LARGE SCALE GENOMIC DNA]</scope>
    <source>
        <strain evidence="1">CR-DP1</strain>
    </source>
</reference>
<comment type="caution">
    <text evidence="1">The sequence shown here is derived from an EMBL/GenBank/DDBJ whole genome shotgun (WGS) entry which is preliminary data.</text>
</comment>
<accession>A0A0F4ZHI2</accession>
<dbReference type="SUPFAM" id="SSF53167">
    <property type="entry name" value="Purine and uridine phosphorylases"/>
    <property type="match status" value="1"/>
</dbReference>